<keyword evidence="2" id="KW-1185">Reference proteome</keyword>
<dbReference type="PIR" id="A83831">
    <property type="entry name" value="A83831"/>
</dbReference>
<name>Q9KCX0_HALH5</name>
<protein>
    <submittedName>
        <fullName evidence="1">BH1449 protein</fullName>
    </submittedName>
</protein>
<accession>Q9KCX0</accession>
<evidence type="ECO:0000313" key="2">
    <source>
        <dbReference type="Proteomes" id="UP000001258"/>
    </source>
</evidence>
<dbReference type="HOGENOM" id="CLU_3324449_0_0_9"/>
<dbReference type="KEGG" id="bha:BH1449"/>
<proteinExistence type="predicted"/>
<evidence type="ECO:0000313" key="1">
    <source>
        <dbReference type="EMBL" id="BAB05168.1"/>
    </source>
</evidence>
<sequence>MQNDEGKRQVLLFITILIFFLLSFGYGGDVAGADVIIT</sequence>
<organism evidence="1 2">
    <name type="scientific">Halalkalibacterium halodurans (strain ATCC BAA-125 / DSM 18197 / FERM 7344 / JCM 9153 / C-125)</name>
    <name type="common">Bacillus halodurans</name>
    <dbReference type="NCBI Taxonomy" id="272558"/>
    <lineage>
        <taxon>Bacteria</taxon>
        <taxon>Bacillati</taxon>
        <taxon>Bacillota</taxon>
        <taxon>Bacilli</taxon>
        <taxon>Bacillales</taxon>
        <taxon>Bacillaceae</taxon>
        <taxon>Halalkalibacterium (ex Joshi et al. 2022)</taxon>
    </lineage>
</organism>
<reference evidence="1 2" key="1">
    <citation type="journal article" date="2000" name="Nucleic Acids Res.">
        <title>Complete genome sequence of the alkaliphilic bacterium Bacillus halodurans and genomic sequence comparison with Bacillus subtilis.</title>
        <authorList>
            <person name="Takami H."/>
            <person name="Nakasone K."/>
            <person name="Takaki Y."/>
            <person name="Maeno G."/>
            <person name="Sasaki R."/>
            <person name="Masui N."/>
            <person name="Fuji F."/>
            <person name="Hirama C."/>
            <person name="Nakamura Y."/>
            <person name="Ogasawara N."/>
            <person name="Kuhara S."/>
            <person name="Horikoshi K."/>
        </authorList>
    </citation>
    <scope>NUCLEOTIDE SEQUENCE [LARGE SCALE GENOMIC DNA]</scope>
    <source>
        <strain evidence="2">ATCC BAA-125 / DSM 18197 / FERM 7344 / JCM 9153 / C-125</strain>
    </source>
</reference>
<dbReference type="AlphaFoldDB" id="Q9KCX0"/>
<dbReference type="Proteomes" id="UP000001258">
    <property type="component" value="Chromosome"/>
</dbReference>
<dbReference type="EMBL" id="BA000004">
    <property type="protein sequence ID" value="BAB05168.1"/>
    <property type="molecule type" value="Genomic_DNA"/>
</dbReference>
<gene>
    <name evidence="1" type="ordered locus">BH1449</name>
</gene>
<dbReference type="STRING" id="272558.gene:10727347"/>